<dbReference type="InterPro" id="IPR005055">
    <property type="entry name" value="A10/PebIII"/>
</dbReference>
<dbReference type="SMR" id="A0A0U3JJX8"/>
<name>A0A0U3JJX8_9HEMI</name>
<feature type="signal peptide" evidence="1">
    <location>
        <begin position="1"/>
        <end position="21"/>
    </location>
</feature>
<dbReference type="SUPFAM" id="SSF100910">
    <property type="entry name" value="Chemosensory protein Csp2"/>
    <property type="match status" value="1"/>
</dbReference>
<evidence type="ECO:0000256" key="1">
    <source>
        <dbReference type="SAM" id="SignalP"/>
    </source>
</evidence>
<keyword evidence="1" id="KW-0732">Signal</keyword>
<feature type="chain" id="PRO_5006840370" evidence="1">
    <location>
        <begin position="22"/>
        <end position="81"/>
    </location>
</feature>
<feature type="non-terminal residue" evidence="2">
    <location>
        <position position="81"/>
    </location>
</feature>
<dbReference type="PANTHER" id="PTHR11257:SF13">
    <property type="entry name" value="GEO07322P1"/>
    <property type="match status" value="1"/>
</dbReference>
<dbReference type="Gene3D" id="1.10.2080.10">
    <property type="entry name" value="Insect odorant-binding protein A10/Ejaculatory bulb-specific protein 3"/>
    <property type="match status" value="1"/>
</dbReference>
<sequence>MMLRFSVSFCLVSLISSQCYAVDFNKNSDSVVHSNKYDYLHIDKIISNERILERLMDCIMDRGPCTREGRVLKRVIPEALQ</sequence>
<evidence type="ECO:0000313" key="2">
    <source>
        <dbReference type="EMBL" id="ALV87594.1"/>
    </source>
</evidence>
<reference evidence="2" key="1">
    <citation type="submission" date="2015-11" db="EMBL/GenBank/DDBJ databases">
        <title>Identification of candidate chemosensory genes in the antennal transcriptome of Drosicha corpulenta (Kuwana).</title>
        <authorList>
            <person name="Zhang Y."/>
            <person name="Gao Q."/>
            <person name="Xie Y."/>
        </authorList>
    </citation>
    <scope>NUCLEOTIDE SEQUENCE</scope>
</reference>
<dbReference type="AlphaFoldDB" id="A0A0U3JJX8"/>
<dbReference type="EMBL" id="KU133769">
    <property type="protein sequence ID" value="ALV87594.1"/>
    <property type="molecule type" value="mRNA"/>
</dbReference>
<accession>A0A0U3JJX8</accession>
<protein>
    <submittedName>
        <fullName evidence="2">Chemosensory protein 1</fullName>
    </submittedName>
</protein>
<dbReference type="InterPro" id="IPR036682">
    <property type="entry name" value="OS_D_A10/PebIII_sf"/>
</dbReference>
<dbReference type="Pfam" id="PF03392">
    <property type="entry name" value="OS-D"/>
    <property type="match status" value="1"/>
</dbReference>
<dbReference type="PANTHER" id="PTHR11257">
    <property type="entry name" value="CHEMOSENSORY PROTEIN-RELATED"/>
    <property type="match status" value="1"/>
</dbReference>
<proteinExistence type="evidence at transcript level"/>
<organism evidence="2">
    <name type="scientific">Drosicha corpulenta</name>
    <dbReference type="NCBI Taxonomy" id="535978"/>
    <lineage>
        <taxon>Eukaryota</taxon>
        <taxon>Metazoa</taxon>
        <taxon>Ecdysozoa</taxon>
        <taxon>Arthropoda</taxon>
        <taxon>Hexapoda</taxon>
        <taxon>Insecta</taxon>
        <taxon>Pterygota</taxon>
        <taxon>Neoptera</taxon>
        <taxon>Paraneoptera</taxon>
        <taxon>Hemiptera</taxon>
        <taxon>Sternorrhyncha</taxon>
        <taxon>Coccoidea</taxon>
        <taxon>Monophlebidae</taxon>
        <taxon>Drosicha</taxon>
    </lineage>
</organism>